<name>A0A8J1TPG8_OWEFU</name>
<sequence>MAEKDVPPLESPDEKFVLGQETNPGDVKPKDIRKAMIDDLAKELEDEEKVEVQEKLRMIKLERELTSLQKKYNMNLDTTVLNTMTKEHQETSQINSTETKLVYNKPKLQKFFGKTDEDVYDWCEDAKIATKSINKNDEKIDYIIYHLGPNPRREIYDLSNNPSPEDIYRTLKRVFGIVESPHKSMTEFYTRKQNHNETISQYTQSLMKLMDIVKQSHEHLEGDKLLKEQLIVGAYEPKLRWELQRISDLNNNITFHQLREIAFKFELNENEQRKVSSSAVSSRDNDSSLQITLQKILDKQEKIEKEINHLKRNNNDNSENNSNNFNNNGYQRNYHNFRGQNNFNNGFGRGQNRGQYNNRRGSGRSRGFNYNRGGYNQFNNNQSNQNIDNQSNTEATSNEVITNVTADTTIHPNMEKIVGKTPVWNIKKGEIQTTGVMDSGSSVTLMSLEF</sequence>
<accession>A0A8J1TPG8</accession>
<dbReference type="Proteomes" id="UP000749559">
    <property type="component" value="Unassembled WGS sequence"/>
</dbReference>
<feature type="region of interest" description="Disordered" evidence="2">
    <location>
        <begin position="1"/>
        <end position="29"/>
    </location>
</feature>
<keyword evidence="1" id="KW-0175">Coiled coil</keyword>
<feature type="compositionally biased region" description="Low complexity" evidence="2">
    <location>
        <begin position="315"/>
        <end position="392"/>
    </location>
</feature>
<keyword evidence="4" id="KW-1185">Reference proteome</keyword>
<dbReference type="Pfam" id="PF14893">
    <property type="entry name" value="PNMA"/>
    <property type="match status" value="1"/>
</dbReference>
<evidence type="ECO:0000313" key="4">
    <source>
        <dbReference type="Proteomes" id="UP000749559"/>
    </source>
</evidence>
<evidence type="ECO:0000256" key="2">
    <source>
        <dbReference type="SAM" id="MobiDB-lite"/>
    </source>
</evidence>
<feature type="coiled-coil region" evidence="1">
    <location>
        <begin position="44"/>
        <end position="71"/>
    </location>
</feature>
<organism evidence="3 4">
    <name type="scientific">Owenia fusiformis</name>
    <name type="common">Polychaete worm</name>
    <dbReference type="NCBI Taxonomy" id="6347"/>
    <lineage>
        <taxon>Eukaryota</taxon>
        <taxon>Metazoa</taxon>
        <taxon>Spiralia</taxon>
        <taxon>Lophotrochozoa</taxon>
        <taxon>Annelida</taxon>
        <taxon>Polychaeta</taxon>
        <taxon>Sedentaria</taxon>
        <taxon>Canalipalpata</taxon>
        <taxon>Sabellida</taxon>
        <taxon>Oweniida</taxon>
        <taxon>Oweniidae</taxon>
        <taxon>Owenia</taxon>
    </lineage>
</organism>
<dbReference type="OrthoDB" id="6132286at2759"/>
<feature type="region of interest" description="Disordered" evidence="2">
    <location>
        <begin position="309"/>
        <end position="397"/>
    </location>
</feature>
<reference evidence="3" key="1">
    <citation type="submission" date="2022-03" db="EMBL/GenBank/DDBJ databases">
        <authorList>
            <person name="Martin C."/>
        </authorList>
    </citation>
    <scope>NUCLEOTIDE SEQUENCE</scope>
</reference>
<protein>
    <submittedName>
        <fullName evidence="3">Uncharacterized protein</fullName>
    </submittedName>
</protein>
<evidence type="ECO:0000313" key="3">
    <source>
        <dbReference type="EMBL" id="CAH1774445.1"/>
    </source>
</evidence>
<evidence type="ECO:0000256" key="1">
    <source>
        <dbReference type="SAM" id="Coils"/>
    </source>
</evidence>
<dbReference type="AlphaFoldDB" id="A0A8J1TPG8"/>
<gene>
    <name evidence="3" type="ORF">OFUS_LOCUS1904</name>
</gene>
<dbReference type="EMBL" id="CAIIXF020000001">
    <property type="protein sequence ID" value="CAH1774445.1"/>
    <property type="molecule type" value="Genomic_DNA"/>
</dbReference>
<proteinExistence type="predicted"/>
<comment type="caution">
    <text evidence="3">The sequence shown here is derived from an EMBL/GenBank/DDBJ whole genome shotgun (WGS) entry which is preliminary data.</text>
</comment>
<dbReference type="InterPro" id="IPR048270">
    <property type="entry name" value="PNMA_C"/>
</dbReference>
<feature type="compositionally biased region" description="Basic and acidic residues" evidence="2">
    <location>
        <begin position="1"/>
        <end position="16"/>
    </location>
</feature>